<accession>A0A158QW70</accession>
<name>A0A158QW70_MESCO</name>
<dbReference type="PROSITE" id="PS50002">
    <property type="entry name" value="SH3"/>
    <property type="match status" value="2"/>
</dbReference>
<dbReference type="GO" id="GO:0016477">
    <property type="term" value="P:cell migration"/>
    <property type="evidence" value="ECO:0007669"/>
    <property type="project" value="TreeGrafter"/>
</dbReference>
<feature type="region of interest" description="Disordered" evidence="5">
    <location>
        <begin position="121"/>
        <end position="160"/>
    </location>
</feature>
<keyword evidence="2 3" id="KW-0727">SH2 domain</keyword>
<sequence length="488" mass="52580">MTHPGSTDQSPQTTTQDTESGTGWNTAPATSGAAPWNPDTGSKDVPVGDGGGGGSRQICVARFAYTACQPDELTIRRGDRVCVLEKSSDGWWHGMLLPPNGSSVPYQRQITGWFPSNYVTMESSSNSSQAPSVNEPEVLPLPAMSTKPSPMPSVSTAAASVSSPPAQLSASQKPLAPPSVASYSAVPFPTSSVFSSAQPQQPQPSPCTTSAPDGTGDVVDPASHDRLQHQETVLTLYPFTRNQAEELSFAADEILEVLDKPADDPDWWRCRNAVGNVGLVPRNYIRVIKNPFPSSHPPPLPHQSQPQYSSSVPPAVPQSHRVISGEGIRMAFALASANSAAFARKPWYWGVISRSECEAVLTDLAISGEFIIRDSESHVVLVESAANTVDCPHVPSGPPGDLTITMNAGAKNRNFKVHVENGEFHIGQKVFSSIDALIDNYRRHPIYKSDQEKHFLTRPFQHPDCANLLHNPPPLTSCLQPPMLMQSR</sequence>
<feature type="domain" description="SH3" evidence="7">
    <location>
        <begin position="228"/>
        <end position="290"/>
    </location>
</feature>
<dbReference type="PANTHER" id="PTHR19969:SF14">
    <property type="entry name" value="DREADLOCKS, ISOFORM B"/>
    <property type="match status" value="1"/>
</dbReference>
<dbReference type="Pfam" id="PF14604">
    <property type="entry name" value="SH3_9"/>
    <property type="match status" value="1"/>
</dbReference>
<dbReference type="InterPro" id="IPR051184">
    <property type="entry name" value="Tyrosine-phos_adapter"/>
</dbReference>
<dbReference type="PROSITE" id="PS50001">
    <property type="entry name" value="SH2"/>
    <property type="match status" value="1"/>
</dbReference>
<dbReference type="Proteomes" id="UP000267029">
    <property type="component" value="Unassembled WGS sequence"/>
</dbReference>
<dbReference type="GO" id="GO:0048013">
    <property type="term" value="P:ephrin receptor signaling pathway"/>
    <property type="evidence" value="ECO:0007669"/>
    <property type="project" value="TreeGrafter"/>
</dbReference>
<reference evidence="8 9" key="1">
    <citation type="submission" date="2018-10" db="EMBL/GenBank/DDBJ databases">
        <authorList>
            <consortium name="Pathogen Informatics"/>
        </authorList>
    </citation>
    <scope>NUCLEOTIDE SEQUENCE [LARGE SCALE GENOMIC DNA]</scope>
</reference>
<evidence type="ECO:0000259" key="6">
    <source>
        <dbReference type="PROSITE" id="PS50001"/>
    </source>
</evidence>
<evidence type="ECO:0000256" key="5">
    <source>
        <dbReference type="SAM" id="MobiDB-lite"/>
    </source>
</evidence>
<dbReference type="PRINTS" id="PR00452">
    <property type="entry name" value="SH3DOMAIN"/>
</dbReference>
<gene>
    <name evidence="8" type="ORF">MCOS_LOCUS9407</name>
</gene>
<dbReference type="SUPFAM" id="SSF55550">
    <property type="entry name" value="SH2 domain"/>
    <property type="match status" value="1"/>
</dbReference>
<feature type="region of interest" description="Disordered" evidence="5">
    <location>
        <begin position="1"/>
        <end position="52"/>
    </location>
</feature>
<dbReference type="InterPro" id="IPR001452">
    <property type="entry name" value="SH3_domain"/>
</dbReference>
<dbReference type="EMBL" id="UXSR01005715">
    <property type="protein sequence ID" value="VDD83404.1"/>
    <property type="molecule type" value="Genomic_DNA"/>
</dbReference>
<dbReference type="FunFam" id="2.30.30.40:FF:000110">
    <property type="entry name" value="Cytoplasmic protein"/>
    <property type="match status" value="1"/>
</dbReference>
<dbReference type="CDD" id="cd11767">
    <property type="entry name" value="SH3_Nck_3"/>
    <property type="match status" value="1"/>
</dbReference>
<keyword evidence="9" id="KW-1185">Reference proteome</keyword>
<dbReference type="Gene3D" id="2.30.30.40">
    <property type="entry name" value="SH3 Domains"/>
    <property type="match status" value="2"/>
</dbReference>
<feature type="compositionally biased region" description="Low complexity" evidence="5">
    <location>
        <begin position="302"/>
        <end position="316"/>
    </location>
</feature>
<evidence type="ECO:0000313" key="9">
    <source>
        <dbReference type="Proteomes" id="UP000267029"/>
    </source>
</evidence>
<evidence type="ECO:0000256" key="4">
    <source>
        <dbReference type="PROSITE-ProRule" id="PRU00192"/>
    </source>
</evidence>
<evidence type="ECO:0000256" key="1">
    <source>
        <dbReference type="ARBA" id="ARBA00022443"/>
    </source>
</evidence>
<dbReference type="InterPro" id="IPR000980">
    <property type="entry name" value="SH2"/>
</dbReference>
<dbReference type="PRINTS" id="PR00401">
    <property type="entry name" value="SH2DOMAIN"/>
</dbReference>
<evidence type="ECO:0008006" key="10">
    <source>
        <dbReference type="Google" id="ProtNLM"/>
    </source>
</evidence>
<dbReference type="OrthoDB" id="26539at2759"/>
<evidence type="ECO:0000313" key="8">
    <source>
        <dbReference type="EMBL" id="VDD83404.1"/>
    </source>
</evidence>
<dbReference type="GO" id="GO:0030971">
    <property type="term" value="F:receptor tyrosine kinase binding"/>
    <property type="evidence" value="ECO:0007669"/>
    <property type="project" value="TreeGrafter"/>
</dbReference>
<organism evidence="8 9">
    <name type="scientific">Mesocestoides corti</name>
    <name type="common">Flatworm</name>
    <dbReference type="NCBI Taxonomy" id="53468"/>
    <lineage>
        <taxon>Eukaryota</taxon>
        <taxon>Metazoa</taxon>
        <taxon>Spiralia</taxon>
        <taxon>Lophotrochozoa</taxon>
        <taxon>Platyhelminthes</taxon>
        <taxon>Cestoda</taxon>
        <taxon>Eucestoda</taxon>
        <taxon>Cyclophyllidea</taxon>
        <taxon>Mesocestoididae</taxon>
        <taxon>Mesocestoides</taxon>
    </lineage>
</organism>
<dbReference type="GO" id="GO:0035591">
    <property type="term" value="F:signaling adaptor activity"/>
    <property type="evidence" value="ECO:0007669"/>
    <property type="project" value="TreeGrafter"/>
</dbReference>
<evidence type="ECO:0000259" key="7">
    <source>
        <dbReference type="PROSITE" id="PS50002"/>
    </source>
</evidence>
<proteinExistence type="predicted"/>
<dbReference type="Pfam" id="PF00018">
    <property type="entry name" value="SH3_1"/>
    <property type="match status" value="1"/>
</dbReference>
<dbReference type="AlphaFoldDB" id="A0A158QW70"/>
<feature type="compositionally biased region" description="Polar residues" evidence="5">
    <location>
        <begin position="19"/>
        <end position="29"/>
    </location>
</feature>
<feature type="compositionally biased region" description="Low complexity" evidence="5">
    <location>
        <begin position="1"/>
        <end position="18"/>
    </location>
</feature>
<dbReference type="Gene3D" id="3.30.505.10">
    <property type="entry name" value="SH2 domain"/>
    <property type="match status" value="1"/>
</dbReference>
<evidence type="ECO:0000256" key="2">
    <source>
        <dbReference type="ARBA" id="ARBA00022999"/>
    </source>
</evidence>
<dbReference type="STRING" id="53468.A0A158QW70"/>
<feature type="domain" description="SH3" evidence="7">
    <location>
        <begin position="54"/>
        <end position="124"/>
    </location>
</feature>
<dbReference type="SMART" id="SM00252">
    <property type="entry name" value="SH2"/>
    <property type="match status" value="1"/>
</dbReference>
<dbReference type="SUPFAM" id="SSF50044">
    <property type="entry name" value="SH3-domain"/>
    <property type="match status" value="2"/>
</dbReference>
<dbReference type="Pfam" id="PF00017">
    <property type="entry name" value="SH2"/>
    <property type="match status" value="1"/>
</dbReference>
<dbReference type="InterPro" id="IPR036028">
    <property type="entry name" value="SH3-like_dom_sf"/>
</dbReference>
<keyword evidence="1 4" id="KW-0728">SH3 domain</keyword>
<feature type="region of interest" description="Disordered" evidence="5">
    <location>
        <begin position="191"/>
        <end position="222"/>
    </location>
</feature>
<dbReference type="InterPro" id="IPR036860">
    <property type="entry name" value="SH2_dom_sf"/>
</dbReference>
<feature type="region of interest" description="Disordered" evidence="5">
    <location>
        <begin position="294"/>
        <end position="316"/>
    </location>
</feature>
<evidence type="ECO:0000256" key="3">
    <source>
        <dbReference type="PROSITE-ProRule" id="PRU00191"/>
    </source>
</evidence>
<protein>
    <recommendedName>
        <fullName evidence="10">NCK adaptor protein</fullName>
    </recommendedName>
</protein>
<feature type="compositionally biased region" description="Low complexity" evidence="5">
    <location>
        <begin position="195"/>
        <end position="212"/>
    </location>
</feature>
<dbReference type="GO" id="GO:0005737">
    <property type="term" value="C:cytoplasm"/>
    <property type="evidence" value="ECO:0007669"/>
    <property type="project" value="TreeGrafter"/>
</dbReference>
<dbReference type="PANTHER" id="PTHR19969">
    <property type="entry name" value="SH2-SH3 ADAPTOR PROTEIN-RELATED"/>
    <property type="match status" value="1"/>
</dbReference>
<dbReference type="SMART" id="SM00326">
    <property type="entry name" value="SH3"/>
    <property type="match status" value="2"/>
</dbReference>
<feature type="domain" description="SH2" evidence="6">
    <location>
        <begin position="347"/>
        <end position="460"/>
    </location>
</feature>